<dbReference type="Proteomes" id="UP000676336">
    <property type="component" value="Unassembled WGS sequence"/>
</dbReference>
<dbReference type="AlphaFoldDB" id="A0A8S2LUT9"/>
<feature type="non-terminal residue" evidence="2">
    <location>
        <position position="1"/>
    </location>
</feature>
<keyword evidence="1" id="KW-1133">Transmembrane helix</keyword>
<reference evidence="2" key="1">
    <citation type="submission" date="2021-02" db="EMBL/GenBank/DDBJ databases">
        <authorList>
            <person name="Nowell W R."/>
        </authorList>
    </citation>
    <scope>NUCLEOTIDE SEQUENCE</scope>
</reference>
<organism evidence="2 5">
    <name type="scientific">Rotaria magnacalcarata</name>
    <dbReference type="NCBI Taxonomy" id="392030"/>
    <lineage>
        <taxon>Eukaryota</taxon>
        <taxon>Metazoa</taxon>
        <taxon>Spiralia</taxon>
        <taxon>Gnathifera</taxon>
        <taxon>Rotifera</taxon>
        <taxon>Eurotatoria</taxon>
        <taxon>Bdelloidea</taxon>
        <taxon>Philodinida</taxon>
        <taxon>Philodinidae</taxon>
        <taxon>Rotaria</taxon>
    </lineage>
</organism>
<evidence type="ECO:0000313" key="3">
    <source>
        <dbReference type="EMBL" id="CAF3926595.1"/>
    </source>
</evidence>
<accession>A0A8S2LUT9</accession>
<feature type="transmembrane region" description="Helical" evidence="1">
    <location>
        <begin position="54"/>
        <end position="75"/>
    </location>
</feature>
<comment type="caution">
    <text evidence="2">The sequence shown here is derived from an EMBL/GenBank/DDBJ whole genome shotgun (WGS) entry which is preliminary data.</text>
</comment>
<name>A0A8S2LUT9_9BILA</name>
<dbReference type="Proteomes" id="UP000681967">
    <property type="component" value="Unassembled WGS sequence"/>
</dbReference>
<proteinExistence type="predicted"/>
<evidence type="ECO:0000313" key="4">
    <source>
        <dbReference type="EMBL" id="CAF4113192.1"/>
    </source>
</evidence>
<evidence type="ECO:0000313" key="5">
    <source>
        <dbReference type="Proteomes" id="UP000681720"/>
    </source>
</evidence>
<protein>
    <submittedName>
        <fullName evidence="2">Uncharacterized protein</fullName>
    </submittedName>
</protein>
<evidence type="ECO:0000313" key="2">
    <source>
        <dbReference type="EMBL" id="CAF3908836.1"/>
    </source>
</evidence>
<sequence>AVSTTSLSLSGKQHKTIQKISQMLYWIVFSILAGSIFMPKPAEACDSSGSCCCIIVPAVVVVVATIISSVISNLVRHVGLADRTALCESDRDDDITNDGDNPDLVE</sequence>
<dbReference type="EMBL" id="CAJOBI010008454">
    <property type="protein sequence ID" value="CAF4113192.1"/>
    <property type="molecule type" value="Genomic_DNA"/>
</dbReference>
<dbReference type="EMBL" id="CAJOBH010002861">
    <property type="protein sequence ID" value="CAF3926595.1"/>
    <property type="molecule type" value="Genomic_DNA"/>
</dbReference>
<dbReference type="Proteomes" id="UP000681720">
    <property type="component" value="Unassembled WGS sequence"/>
</dbReference>
<evidence type="ECO:0000256" key="1">
    <source>
        <dbReference type="SAM" id="Phobius"/>
    </source>
</evidence>
<gene>
    <name evidence="3" type="ORF">BYL167_LOCUS9775</name>
    <name evidence="2" type="ORF">GIL414_LOCUS6955</name>
    <name evidence="4" type="ORF">SMN809_LOCUS17905</name>
</gene>
<keyword evidence="1" id="KW-0812">Transmembrane</keyword>
<feature type="transmembrane region" description="Helical" evidence="1">
    <location>
        <begin position="23"/>
        <end position="42"/>
    </location>
</feature>
<keyword evidence="1" id="KW-0472">Membrane</keyword>
<dbReference type="EMBL" id="CAJOBJ010002052">
    <property type="protein sequence ID" value="CAF3908836.1"/>
    <property type="molecule type" value="Genomic_DNA"/>
</dbReference>